<evidence type="ECO:0000256" key="1">
    <source>
        <dbReference type="ARBA" id="ARBA00011040"/>
    </source>
</evidence>
<keyword evidence="4" id="KW-1185">Reference proteome</keyword>
<dbReference type="PIRSF" id="PIRSF001327">
    <property type="entry name" value="Arsenical_pump-driving_ATPase"/>
    <property type="match status" value="1"/>
</dbReference>
<sequence length="594" mass="62837">MKFLDNPPRFLFFTGKGGVGKTSIACASAIALARAGKKVLLVSTDPASNVGQVFGLTIGGTVTAVPAVTGLSALEIDPQQAADAYRERIVGPVRGLLPDAEIASITEQLSGSCTTEIASFNEFTALLTDTDGVTDGFDHVLFDTAPTGHTIRLLQLPGSWTEFLDDGKGDASCLGPLAGLDKQRSIYADAVTALADPDRTRLVLVTRAGRSPIAEIARTHTELADIGLTHQYVVVNGLLPAPDGRDALETAIHHREQALLDSLPGDLWTLPIDEVELKPTNMVGIDALNSLFTSTTAAEDQPPGSGPAGLDVSDAPLSRLVDELAADDHSLIMCMGKGGVGKTTIAAAIAVALAERGHQVHLTTTDPAAHLTETLDGNIDNLEVSRIDPAEATEQYRARVLKSKGAALDEQGRANLAEDLKSPCTEEVAVFQAFSRVIHESRRKFVVVDTAPTGHTLLLLDATGSYHREIARQMGENTNFTTPLMRLQNPDETKVVLVTPAETTPRLEAAGLQADLERAGIHPWAWVVNNSLAAAAPSSPLLRRRAGAEATELATITAEHTQRYAVVPILAEEPVGVAALRALAHGSRDDITAE</sequence>
<evidence type="ECO:0000313" key="4">
    <source>
        <dbReference type="Proteomes" id="UP001501183"/>
    </source>
</evidence>
<organism evidence="3 4">
    <name type="scientific">Rhodococcus olei</name>
    <dbReference type="NCBI Taxonomy" id="2161675"/>
    <lineage>
        <taxon>Bacteria</taxon>
        <taxon>Bacillati</taxon>
        <taxon>Actinomycetota</taxon>
        <taxon>Actinomycetes</taxon>
        <taxon>Mycobacteriales</taxon>
        <taxon>Nocardiaceae</taxon>
        <taxon>Rhodococcus</taxon>
    </lineage>
</organism>
<dbReference type="PANTHER" id="PTHR10803">
    <property type="entry name" value="ARSENICAL PUMP-DRIVING ATPASE ARSENITE-TRANSLOCATING ATPASE"/>
    <property type="match status" value="1"/>
</dbReference>
<evidence type="ECO:0000313" key="3">
    <source>
        <dbReference type="EMBL" id="GAA4473752.1"/>
    </source>
</evidence>
<dbReference type="Pfam" id="PF02374">
    <property type="entry name" value="ArsA_ATPase"/>
    <property type="match status" value="3"/>
</dbReference>
<dbReference type="InterPro" id="IPR027417">
    <property type="entry name" value="P-loop_NTPase"/>
</dbReference>
<protein>
    <submittedName>
        <fullName evidence="3">Arsenite efflux transporter ATPase subunit ArsA</fullName>
    </submittedName>
</protein>
<dbReference type="RefSeq" id="WP_345342433.1">
    <property type="nucleotide sequence ID" value="NZ_BAABFB010000020.1"/>
</dbReference>
<dbReference type="Gene3D" id="3.40.50.300">
    <property type="entry name" value="P-loop containing nucleotide triphosphate hydrolases"/>
    <property type="match status" value="2"/>
</dbReference>
<dbReference type="CDD" id="cd02035">
    <property type="entry name" value="ArsA"/>
    <property type="match status" value="2"/>
</dbReference>
<feature type="domain" description="AAA+ ATPase" evidence="2">
    <location>
        <begin position="7"/>
        <end position="227"/>
    </location>
</feature>
<feature type="domain" description="AAA+ ATPase" evidence="2">
    <location>
        <begin position="328"/>
        <end position="522"/>
    </location>
</feature>
<gene>
    <name evidence="3" type="primary">arsA</name>
    <name evidence="3" type="ORF">GCM10023094_08040</name>
</gene>
<reference evidence="4" key="1">
    <citation type="journal article" date="2019" name="Int. J. Syst. Evol. Microbiol.">
        <title>The Global Catalogue of Microorganisms (GCM) 10K type strain sequencing project: providing services to taxonomists for standard genome sequencing and annotation.</title>
        <authorList>
            <consortium name="The Broad Institute Genomics Platform"/>
            <consortium name="The Broad Institute Genome Sequencing Center for Infectious Disease"/>
            <person name="Wu L."/>
            <person name="Ma J."/>
        </authorList>
    </citation>
    <scope>NUCLEOTIDE SEQUENCE [LARGE SCALE GENOMIC DNA]</scope>
    <source>
        <strain evidence="4">JCM 32206</strain>
    </source>
</reference>
<dbReference type="NCBIfam" id="TIGR00345">
    <property type="entry name" value="GET3_arsA_TRC40"/>
    <property type="match status" value="1"/>
</dbReference>
<dbReference type="InterPro" id="IPR027541">
    <property type="entry name" value="Ars_ATPase"/>
</dbReference>
<name>A0ABP8NY09_9NOCA</name>
<dbReference type="InterPro" id="IPR003593">
    <property type="entry name" value="AAA+_ATPase"/>
</dbReference>
<dbReference type="InterPro" id="IPR025723">
    <property type="entry name" value="ArsA/GET3_ATPase-like"/>
</dbReference>
<dbReference type="SMART" id="SM00382">
    <property type="entry name" value="AAA"/>
    <property type="match status" value="2"/>
</dbReference>
<dbReference type="SUPFAM" id="SSF52540">
    <property type="entry name" value="P-loop containing nucleoside triphosphate hydrolases"/>
    <property type="match status" value="2"/>
</dbReference>
<comment type="similarity">
    <text evidence="1">Belongs to the arsA ATPase family.</text>
</comment>
<dbReference type="NCBIfam" id="TIGR04291">
    <property type="entry name" value="arsen_driv_ArsA"/>
    <property type="match status" value="1"/>
</dbReference>
<accession>A0ABP8NY09</accession>
<dbReference type="InterPro" id="IPR016300">
    <property type="entry name" value="ATPase_ArsA/GET3"/>
</dbReference>
<comment type="caution">
    <text evidence="3">The sequence shown here is derived from an EMBL/GenBank/DDBJ whole genome shotgun (WGS) entry which is preliminary data.</text>
</comment>
<dbReference type="PANTHER" id="PTHR10803:SF3">
    <property type="entry name" value="ATPASE GET3"/>
    <property type="match status" value="1"/>
</dbReference>
<evidence type="ECO:0000259" key="2">
    <source>
        <dbReference type="SMART" id="SM00382"/>
    </source>
</evidence>
<proteinExistence type="inferred from homology"/>
<dbReference type="Proteomes" id="UP001501183">
    <property type="component" value="Unassembled WGS sequence"/>
</dbReference>
<dbReference type="EMBL" id="BAABFB010000020">
    <property type="protein sequence ID" value="GAA4473752.1"/>
    <property type="molecule type" value="Genomic_DNA"/>
</dbReference>